<protein>
    <submittedName>
        <fullName evidence="1">Uncharacterized protein</fullName>
    </submittedName>
</protein>
<name>A0ABU6ZJK9_9FABA</name>
<accession>A0ABU6ZJK9</accession>
<organism evidence="1 2">
    <name type="scientific">Stylosanthes scabra</name>
    <dbReference type="NCBI Taxonomy" id="79078"/>
    <lineage>
        <taxon>Eukaryota</taxon>
        <taxon>Viridiplantae</taxon>
        <taxon>Streptophyta</taxon>
        <taxon>Embryophyta</taxon>
        <taxon>Tracheophyta</taxon>
        <taxon>Spermatophyta</taxon>
        <taxon>Magnoliopsida</taxon>
        <taxon>eudicotyledons</taxon>
        <taxon>Gunneridae</taxon>
        <taxon>Pentapetalae</taxon>
        <taxon>rosids</taxon>
        <taxon>fabids</taxon>
        <taxon>Fabales</taxon>
        <taxon>Fabaceae</taxon>
        <taxon>Papilionoideae</taxon>
        <taxon>50 kb inversion clade</taxon>
        <taxon>dalbergioids sensu lato</taxon>
        <taxon>Dalbergieae</taxon>
        <taxon>Pterocarpus clade</taxon>
        <taxon>Stylosanthes</taxon>
    </lineage>
</organism>
<evidence type="ECO:0000313" key="2">
    <source>
        <dbReference type="Proteomes" id="UP001341840"/>
    </source>
</evidence>
<sequence length="284" mass="32153">MGNSPPSSLRPYNGDQPSSVAIHHEFWKMKYKVHNLTCKFDLTSAKETHGKDYVCITTKYIPVSDSNELQEHLMNSVKVQRDEAGALHHRMDSHVNRTLDDNAFHRDRINNTMTNEWGGITETNIELHEHGRMRFMLVMEWKKRSNKSDGKPYMLSVTHYYASLDNGKDVGLSMQIKRIKAKSSSSSSGGEGGGFDFTVDGPHLRPANALFYMYDEIIRSRKPTCCPHCANNILQNLRMSYPSESEDSDIDTAVLPLGRSQHAGEEEEAFLKMVAELEAIIMAI</sequence>
<gene>
    <name evidence="1" type="ORF">PIB30_061304</name>
</gene>
<dbReference type="Proteomes" id="UP001341840">
    <property type="component" value="Unassembled WGS sequence"/>
</dbReference>
<dbReference type="EMBL" id="JASCZI010272414">
    <property type="protein sequence ID" value="MED6222114.1"/>
    <property type="molecule type" value="Genomic_DNA"/>
</dbReference>
<reference evidence="1 2" key="1">
    <citation type="journal article" date="2023" name="Plants (Basel)">
        <title>Bridging the Gap: Combining Genomics and Transcriptomics Approaches to Understand Stylosanthes scabra, an Orphan Legume from the Brazilian Caatinga.</title>
        <authorList>
            <person name="Ferreira-Neto J.R.C."/>
            <person name="da Silva M.D."/>
            <person name="Binneck E."/>
            <person name="de Melo N.F."/>
            <person name="da Silva R.H."/>
            <person name="de Melo A.L.T.M."/>
            <person name="Pandolfi V."/>
            <person name="Bustamante F.O."/>
            <person name="Brasileiro-Vidal A.C."/>
            <person name="Benko-Iseppon A.M."/>
        </authorList>
    </citation>
    <scope>NUCLEOTIDE SEQUENCE [LARGE SCALE GENOMIC DNA]</scope>
    <source>
        <tissue evidence="1">Leaves</tissue>
    </source>
</reference>
<proteinExistence type="predicted"/>
<keyword evidence="2" id="KW-1185">Reference proteome</keyword>
<comment type="caution">
    <text evidence="1">The sequence shown here is derived from an EMBL/GenBank/DDBJ whole genome shotgun (WGS) entry which is preliminary data.</text>
</comment>
<evidence type="ECO:0000313" key="1">
    <source>
        <dbReference type="EMBL" id="MED6222114.1"/>
    </source>
</evidence>